<organism evidence="5">
    <name type="scientific">Leptosphaeria maculans (strain JN3 / isolate v23.1.3 / race Av1-4-5-6-7-8)</name>
    <name type="common">Blackleg fungus</name>
    <name type="synonym">Phoma lingam</name>
    <dbReference type="NCBI Taxonomy" id="985895"/>
    <lineage>
        <taxon>Eukaryota</taxon>
        <taxon>Fungi</taxon>
        <taxon>Dikarya</taxon>
        <taxon>Ascomycota</taxon>
        <taxon>Pezizomycotina</taxon>
        <taxon>Dothideomycetes</taxon>
        <taxon>Pleosporomycetidae</taxon>
        <taxon>Pleosporales</taxon>
        <taxon>Pleosporineae</taxon>
        <taxon>Leptosphaeriaceae</taxon>
        <taxon>Plenodomus</taxon>
        <taxon>Plenodomus lingam/Leptosphaeria maculans species complex</taxon>
    </lineage>
</organism>
<feature type="region of interest" description="Disordered" evidence="1">
    <location>
        <begin position="251"/>
        <end position="271"/>
    </location>
</feature>
<dbReference type="Proteomes" id="UP000002668">
    <property type="component" value="Genome"/>
</dbReference>
<gene>
    <name evidence="4" type="ORF">LEMA_P117540.1</name>
</gene>
<sequence>MFFFSTPTSLFLTTATLLLSSPAHAAPTRANCHCTLLSTTPPPAQNTPSTSQSTLSNSSPPPLSIAADVCADLGPKLVAFRDSKPELYDAYIRQADADPNGLFTARIPTTVLLAFVARATEARQRGEEGEDVSQPRERIVCRSEAWEEMEGYQDLLPNLWVSQIIIAVAILACVAEGIHLGMRWISQRYNNSASTPPSPQTHRLHLPGSEKTLLAIPPTDPSLDFLASPGSEKKSRAYETMRFHVQQSSAGPRQFIAYDDEDDDEANRPVM</sequence>
<feature type="region of interest" description="Disordered" evidence="1">
    <location>
        <begin position="37"/>
        <end position="60"/>
    </location>
</feature>
<accession>E4ZU41</accession>
<evidence type="ECO:0000256" key="1">
    <source>
        <dbReference type="SAM" id="MobiDB-lite"/>
    </source>
</evidence>
<keyword evidence="2" id="KW-0472">Membrane</keyword>
<reference evidence="5" key="1">
    <citation type="journal article" date="2011" name="Nat. Commun.">
        <title>Effector diversification within compartments of the Leptosphaeria maculans genome affected by Repeat-Induced Point mutations.</title>
        <authorList>
            <person name="Rouxel T."/>
            <person name="Grandaubert J."/>
            <person name="Hane J.K."/>
            <person name="Hoede C."/>
            <person name="van de Wouw A.P."/>
            <person name="Couloux A."/>
            <person name="Dominguez V."/>
            <person name="Anthouard V."/>
            <person name="Bally P."/>
            <person name="Bourras S."/>
            <person name="Cozijnsen A.J."/>
            <person name="Ciuffetti L.M."/>
            <person name="Degrave A."/>
            <person name="Dilmaghani A."/>
            <person name="Duret L."/>
            <person name="Fudal I."/>
            <person name="Goodwin S.B."/>
            <person name="Gout L."/>
            <person name="Glaser N."/>
            <person name="Linglin J."/>
            <person name="Kema G.H.J."/>
            <person name="Lapalu N."/>
            <person name="Lawrence C.B."/>
            <person name="May K."/>
            <person name="Meyer M."/>
            <person name="Ollivier B."/>
            <person name="Poulain J."/>
            <person name="Schoch C.L."/>
            <person name="Simon A."/>
            <person name="Spatafora J.W."/>
            <person name="Stachowiak A."/>
            <person name="Turgeon B.G."/>
            <person name="Tyler B.M."/>
            <person name="Vincent D."/>
            <person name="Weissenbach J."/>
            <person name="Amselem J."/>
            <person name="Quesneville H."/>
            <person name="Oliver R.P."/>
            <person name="Wincker P."/>
            <person name="Balesdent M.-H."/>
            <person name="Howlett B.J."/>
        </authorList>
    </citation>
    <scope>NUCLEOTIDE SEQUENCE [LARGE SCALE GENOMIC DNA]</scope>
    <source>
        <strain evidence="5">JN3 / isolate v23.1.3 / race Av1-4-5-6-7-8</strain>
    </source>
</reference>
<dbReference type="InParanoid" id="E4ZU41"/>
<evidence type="ECO:0000313" key="4">
    <source>
        <dbReference type="EMBL" id="CBX94751.1"/>
    </source>
</evidence>
<keyword evidence="5" id="KW-1185">Reference proteome</keyword>
<protein>
    <submittedName>
        <fullName evidence="4">Uncharacterized protein</fullName>
    </submittedName>
</protein>
<dbReference type="EMBL" id="FP929125">
    <property type="protein sequence ID" value="CBX94751.1"/>
    <property type="molecule type" value="Genomic_DNA"/>
</dbReference>
<feature type="chain" id="PRO_5003194906" evidence="3">
    <location>
        <begin position="26"/>
        <end position="271"/>
    </location>
</feature>
<dbReference type="RefSeq" id="XP_003838230.1">
    <property type="nucleotide sequence ID" value="XM_003838182.1"/>
</dbReference>
<dbReference type="eggNOG" id="ENOG502TB6A">
    <property type="taxonomic scope" value="Eukaryota"/>
</dbReference>
<name>E4ZU41_LEPMJ</name>
<feature type="compositionally biased region" description="Low complexity" evidence="1">
    <location>
        <begin position="46"/>
        <end position="58"/>
    </location>
</feature>
<evidence type="ECO:0000313" key="5">
    <source>
        <dbReference type="Proteomes" id="UP000002668"/>
    </source>
</evidence>
<evidence type="ECO:0000256" key="2">
    <source>
        <dbReference type="SAM" id="Phobius"/>
    </source>
</evidence>
<dbReference type="GeneID" id="13291431"/>
<evidence type="ECO:0000256" key="3">
    <source>
        <dbReference type="SAM" id="SignalP"/>
    </source>
</evidence>
<dbReference type="VEuPathDB" id="FungiDB:LEMA_P117540.1"/>
<keyword evidence="2" id="KW-0812">Transmembrane</keyword>
<keyword evidence="3" id="KW-0732">Signal</keyword>
<feature type="transmembrane region" description="Helical" evidence="2">
    <location>
        <begin position="159"/>
        <end position="178"/>
    </location>
</feature>
<dbReference type="HOGENOM" id="CLU_1027266_0_0_1"/>
<dbReference type="OMA" id="HCQCKIV"/>
<dbReference type="OrthoDB" id="3936754at2759"/>
<feature type="signal peptide" evidence="3">
    <location>
        <begin position="1"/>
        <end position="25"/>
    </location>
</feature>
<proteinExistence type="predicted"/>
<keyword evidence="2" id="KW-1133">Transmembrane helix</keyword>
<dbReference type="AlphaFoldDB" id="E4ZU41"/>